<dbReference type="HOGENOM" id="CLU_119090_2_1_9"/>
<evidence type="ECO:0000256" key="2">
    <source>
        <dbReference type="ARBA" id="ARBA00023015"/>
    </source>
</evidence>
<organism evidence="5">
    <name type="scientific">Bacillus mycoides</name>
    <dbReference type="NCBI Taxonomy" id="1405"/>
    <lineage>
        <taxon>Bacteria</taxon>
        <taxon>Bacillati</taxon>
        <taxon>Bacillota</taxon>
        <taxon>Bacilli</taxon>
        <taxon>Bacillales</taxon>
        <taxon>Bacillaceae</taxon>
        <taxon>Bacillus</taxon>
        <taxon>Bacillus cereus group</taxon>
    </lineage>
</organism>
<dbReference type="GO" id="GO:0003677">
    <property type="term" value="F:DNA binding"/>
    <property type="evidence" value="ECO:0007669"/>
    <property type="project" value="UniProtKB-KW"/>
</dbReference>
<protein>
    <submittedName>
        <fullName evidence="5">Beta-lactamase repressor</fullName>
    </submittedName>
</protein>
<dbReference type="Gene3D" id="1.10.4040.10">
    <property type="entry name" value="Penicillinase repressor domain"/>
    <property type="match status" value="1"/>
</dbReference>
<dbReference type="InterPro" id="IPR036388">
    <property type="entry name" value="WH-like_DNA-bd_sf"/>
</dbReference>
<dbReference type="EMBL" id="ACMP01000038">
    <property type="protein sequence ID" value="EEL72068.1"/>
    <property type="molecule type" value="Genomic_DNA"/>
</dbReference>
<evidence type="ECO:0000256" key="1">
    <source>
        <dbReference type="ARBA" id="ARBA00011046"/>
    </source>
</evidence>
<evidence type="ECO:0000313" key="5">
    <source>
        <dbReference type="EMBL" id="EEL72068.1"/>
    </source>
</evidence>
<dbReference type="SUPFAM" id="SSF46785">
    <property type="entry name" value="Winged helix' DNA-binding domain"/>
    <property type="match status" value="1"/>
</dbReference>
<accession>C2XQG9</accession>
<keyword evidence="2" id="KW-0805">Transcription regulation</keyword>
<dbReference type="AlphaFoldDB" id="C2XQG9"/>
<dbReference type="PIRSF" id="PIRSF019455">
    <property type="entry name" value="CopR_AtkY"/>
    <property type="match status" value="1"/>
</dbReference>
<dbReference type="Proteomes" id="UP000001753">
    <property type="component" value="Chromosome"/>
</dbReference>
<keyword evidence="3" id="KW-0238">DNA-binding</keyword>
<sequence>MENNMTNKLPKISEAELEIMKVLWSNSPQTANEIIEELEDTMDWKPKTIRTLINRLVQKEAVSYHQDKGRMYAYFPLVSQENYLQVETKSLLQRFCGAAFKPLLVNFLKEEKLSSEDINELKRILDEKTEENKRKDR</sequence>
<dbReference type="InterPro" id="IPR005650">
    <property type="entry name" value="BlaI_family"/>
</dbReference>
<reference evidence="5" key="1">
    <citation type="journal article" date="2012" name="Genome Res.">
        <title>Genomic characterization of the Bacillus cereus sensu lato species: Backdrop to the evolution of Bacillus anthracis.</title>
        <authorList>
            <person name="Zwick M.E."/>
            <person name="Joseph S.J."/>
            <person name="Didelot X."/>
            <person name="Chen P.E."/>
            <person name="Bishop-Lilly K.A."/>
            <person name="Stewart A.C."/>
            <person name="Willner K."/>
            <person name="Nolan N."/>
            <person name="Lentz S."/>
            <person name="Thomason M.K."/>
            <person name="Sozhamannan S."/>
            <person name="Mateczun A.J."/>
            <person name="Du L."/>
            <person name="Read T.D."/>
        </authorList>
    </citation>
    <scope>NUCLEOTIDE SEQUENCE [LARGE SCALE GENOMIC DNA]</scope>
    <source>
        <strain evidence="5">AH603</strain>
    </source>
</reference>
<keyword evidence="4" id="KW-0804">Transcription</keyword>
<evidence type="ECO:0000256" key="4">
    <source>
        <dbReference type="ARBA" id="ARBA00023163"/>
    </source>
</evidence>
<proteinExistence type="inferred from homology"/>
<name>C2XQG9_BACMY</name>
<dbReference type="GO" id="GO:0045892">
    <property type="term" value="P:negative regulation of DNA-templated transcription"/>
    <property type="evidence" value="ECO:0007669"/>
    <property type="project" value="InterPro"/>
</dbReference>
<comment type="similarity">
    <text evidence="1">Belongs to the BlaI transcriptional regulatory family.</text>
</comment>
<comment type="caution">
    <text evidence="5">The sequence shown here is derived from an EMBL/GenBank/DDBJ whole genome shotgun (WGS) entry which is preliminary data.</text>
</comment>
<gene>
    <name evidence="5" type="ORF">bcere0026_9250</name>
</gene>
<dbReference type="Gene3D" id="1.10.10.10">
    <property type="entry name" value="Winged helix-like DNA-binding domain superfamily/Winged helix DNA-binding domain"/>
    <property type="match status" value="1"/>
</dbReference>
<evidence type="ECO:0000256" key="3">
    <source>
        <dbReference type="ARBA" id="ARBA00023125"/>
    </source>
</evidence>
<dbReference type="Pfam" id="PF03965">
    <property type="entry name" value="Penicillinase_R"/>
    <property type="match status" value="1"/>
</dbReference>
<dbReference type="InterPro" id="IPR036390">
    <property type="entry name" value="WH_DNA-bd_sf"/>
</dbReference>